<dbReference type="Proteomes" id="UP001216440">
    <property type="component" value="Chromosome"/>
</dbReference>
<protein>
    <submittedName>
        <fullName evidence="3">Uncharacterized protein</fullName>
    </submittedName>
</protein>
<keyword evidence="4" id="KW-1185">Reference proteome</keyword>
<dbReference type="RefSeq" id="WP_279331614.1">
    <property type="nucleotide sequence ID" value="NZ_CP121682.1"/>
</dbReference>
<feature type="coiled-coil region" evidence="1">
    <location>
        <begin position="9"/>
        <end position="36"/>
    </location>
</feature>
<dbReference type="EMBL" id="CP121682">
    <property type="protein sequence ID" value="WGD38720.1"/>
    <property type="molecule type" value="Genomic_DNA"/>
</dbReference>
<proteinExistence type="predicted"/>
<evidence type="ECO:0000313" key="3">
    <source>
        <dbReference type="EMBL" id="WGD38720.1"/>
    </source>
</evidence>
<name>A0ABY8JS89_9ACTN</name>
<reference evidence="3 4" key="1">
    <citation type="submission" date="2023-03" db="EMBL/GenBank/DDBJ databases">
        <authorList>
            <person name="Mo P."/>
        </authorList>
    </citation>
    <scope>NUCLEOTIDE SEQUENCE [LARGE SCALE GENOMIC DNA]</scope>
    <source>
        <strain evidence="3 4">HUAS 5</strain>
    </source>
</reference>
<evidence type="ECO:0000256" key="2">
    <source>
        <dbReference type="SAM" id="MobiDB-lite"/>
    </source>
</evidence>
<keyword evidence="1" id="KW-0175">Coiled coil</keyword>
<evidence type="ECO:0000313" key="4">
    <source>
        <dbReference type="Proteomes" id="UP001216440"/>
    </source>
</evidence>
<organism evidence="3 4">
    <name type="scientific">Streptomyces cathayae</name>
    <dbReference type="NCBI Taxonomy" id="3031124"/>
    <lineage>
        <taxon>Bacteria</taxon>
        <taxon>Bacillati</taxon>
        <taxon>Actinomycetota</taxon>
        <taxon>Actinomycetes</taxon>
        <taxon>Kitasatosporales</taxon>
        <taxon>Streptomycetaceae</taxon>
        <taxon>Streptomyces</taxon>
    </lineage>
</organism>
<gene>
    <name evidence="3" type="ORF">PYS65_00165</name>
</gene>
<accession>A0ABY8JS89</accession>
<feature type="region of interest" description="Disordered" evidence="2">
    <location>
        <begin position="105"/>
        <end position="146"/>
    </location>
</feature>
<sequence>MAVAIVDAVRLAKANRRRYERLLECHEELNQRAAAENAAQHKARQTLYDEALVPFYDVFRRLKHADLVDLAAIEMPTVGGDVDIVLRRLRERAVTAAVGALAAARSQVTAPGQAPTSRWAPSPPPRPARRYRGCPGRPPPVPRSHGWEAGLLPQAVAGWRPGQRCCP</sequence>
<evidence type="ECO:0000256" key="1">
    <source>
        <dbReference type="SAM" id="Coils"/>
    </source>
</evidence>